<feature type="region of interest" description="Disordered" evidence="1">
    <location>
        <begin position="50"/>
        <end position="72"/>
    </location>
</feature>
<dbReference type="Gene3D" id="3.60.10.10">
    <property type="entry name" value="Endonuclease/exonuclease/phosphatase"/>
    <property type="match status" value="1"/>
</dbReference>
<sequence length="155" mass="17326">MNIAQVYAPTNEAADEEKDLFYNRLQGVVEKLPKKDVDIVMGDLNAKVGVNNRNNKDPLRKAKQTSNTNQEPTRKLYFTQEGQLAKWKTHLEQLLNRPTPENPPDVLPARNDLPINPELSAKKEIAKAIKALKSNKAAGPDFIPPKALKAGTRTF</sequence>
<reference evidence="2 3" key="1">
    <citation type="journal article" date="2021" name="Elife">
        <title>Chloroplast acquisition without the gene transfer in kleptoplastic sea slugs, Plakobranchus ocellatus.</title>
        <authorList>
            <person name="Maeda T."/>
            <person name="Takahashi S."/>
            <person name="Yoshida T."/>
            <person name="Shimamura S."/>
            <person name="Takaki Y."/>
            <person name="Nagai Y."/>
            <person name="Toyoda A."/>
            <person name="Suzuki Y."/>
            <person name="Arimoto A."/>
            <person name="Ishii H."/>
            <person name="Satoh N."/>
            <person name="Nishiyama T."/>
            <person name="Hasebe M."/>
            <person name="Maruyama T."/>
            <person name="Minagawa J."/>
            <person name="Obokata J."/>
            <person name="Shigenobu S."/>
        </authorList>
    </citation>
    <scope>NUCLEOTIDE SEQUENCE [LARGE SCALE GENOMIC DNA]</scope>
</reference>
<protein>
    <submittedName>
        <fullName evidence="2">Craniofacial development protein 2</fullName>
    </submittedName>
</protein>
<dbReference type="InterPro" id="IPR036691">
    <property type="entry name" value="Endo/exonu/phosph_ase_sf"/>
</dbReference>
<proteinExistence type="predicted"/>
<evidence type="ECO:0000313" key="3">
    <source>
        <dbReference type="Proteomes" id="UP000762676"/>
    </source>
</evidence>
<dbReference type="SUPFAM" id="SSF56219">
    <property type="entry name" value="DNase I-like"/>
    <property type="match status" value="1"/>
</dbReference>
<comment type="caution">
    <text evidence="2">The sequence shown here is derived from an EMBL/GenBank/DDBJ whole genome shotgun (WGS) entry which is preliminary data.</text>
</comment>
<dbReference type="AlphaFoldDB" id="A0AAV4GEI0"/>
<evidence type="ECO:0000256" key="1">
    <source>
        <dbReference type="SAM" id="MobiDB-lite"/>
    </source>
</evidence>
<keyword evidence="3" id="KW-1185">Reference proteome</keyword>
<name>A0AAV4GEI0_9GAST</name>
<evidence type="ECO:0000313" key="2">
    <source>
        <dbReference type="EMBL" id="GFR83440.1"/>
    </source>
</evidence>
<accession>A0AAV4GEI0</accession>
<dbReference type="Proteomes" id="UP000762676">
    <property type="component" value="Unassembled WGS sequence"/>
</dbReference>
<gene>
    <name evidence="2" type="ORF">ElyMa_004124400</name>
</gene>
<dbReference type="EMBL" id="BMAT01008376">
    <property type="protein sequence ID" value="GFR83440.1"/>
    <property type="molecule type" value="Genomic_DNA"/>
</dbReference>
<organism evidence="2 3">
    <name type="scientific">Elysia marginata</name>
    <dbReference type="NCBI Taxonomy" id="1093978"/>
    <lineage>
        <taxon>Eukaryota</taxon>
        <taxon>Metazoa</taxon>
        <taxon>Spiralia</taxon>
        <taxon>Lophotrochozoa</taxon>
        <taxon>Mollusca</taxon>
        <taxon>Gastropoda</taxon>
        <taxon>Heterobranchia</taxon>
        <taxon>Euthyneura</taxon>
        <taxon>Panpulmonata</taxon>
        <taxon>Sacoglossa</taxon>
        <taxon>Placobranchoidea</taxon>
        <taxon>Plakobranchidae</taxon>
        <taxon>Elysia</taxon>
    </lineage>
</organism>